<gene>
    <name evidence="8" type="ORF">ACFSYJ_36205</name>
</gene>
<feature type="transmembrane region" description="Helical" evidence="6">
    <location>
        <begin position="422"/>
        <end position="442"/>
    </location>
</feature>
<proteinExistence type="predicted"/>
<dbReference type="PANTHER" id="PTHR30287">
    <property type="entry name" value="MEMBRANE COMPONENT OF PREDICTED ABC SUPERFAMILY METABOLITE UPTAKE TRANSPORTER"/>
    <property type="match status" value="1"/>
</dbReference>
<reference evidence="9" key="1">
    <citation type="journal article" date="2019" name="Int. J. Syst. Evol. Microbiol.">
        <title>The Global Catalogue of Microorganisms (GCM) 10K type strain sequencing project: providing services to taxonomists for standard genome sequencing and annotation.</title>
        <authorList>
            <consortium name="The Broad Institute Genomics Platform"/>
            <consortium name="The Broad Institute Genome Sequencing Center for Infectious Disease"/>
            <person name="Wu L."/>
            <person name="Ma J."/>
        </authorList>
    </citation>
    <scope>NUCLEOTIDE SEQUENCE [LARGE SCALE GENOMIC DNA]</scope>
    <source>
        <strain evidence="9">CGMCC 4.7643</strain>
    </source>
</reference>
<evidence type="ECO:0000313" key="8">
    <source>
        <dbReference type="EMBL" id="MFD2464108.1"/>
    </source>
</evidence>
<feature type="transmembrane region" description="Helical" evidence="6">
    <location>
        <begin position="823"/>
        <end position="841"/>
    </location>
</feature>
<evidence type="ECO:0000259" key="7">
    <source>
        <dbReference type="Pfam" id="PF02687"/>
    </source>
</evidence>
<evidence type="ECO:0000256" key="1">
    <source>
        <dbReference type="ARBA" id="ARBA00004651"/>
    </source>
</evidence>
<evidence type="ECO:0000256" key="3">
    <source>
        <dbReference type="ARBA" id="ARBA00022692"/>
    </source>
</evidence>
<feature type="domain" description="ABC3 transporter permease C-terminal" evidence="7">
    <location>
        <begin position="738"/>
        <end position="850"/>
    </location>
</feature>
<dbReference type="Proteomes" id="UP001597419">
    <property type="component" value="Unassembled WGS sequence"/>
</dbReference>
<feature type="transmembrane region" description="Helical" evidence="6">
    <location>
        <begin position="787"/>
        <end position="811"/>
    </location>
</feature>
<name>A0ABW5GTH5_9PSEU</name>
<keyword evidence="5 6" id="KW-0472">Membrane</keyword>
<evidence type="ECO:0000256" key="6">
    <source>
        <dbReference type="SAM" id="Phobius"/>
    </source>
</evidence>
<keyword evidence="2" id="KW-1003">Cell membrane</keyword>
<evidence type="ECO:0000256" key="5">
    <source>
        <dbReference type="ARBA" id="ARBA00023136"/>
    </source>
</evidence>
<protein>
    <submittedName>
        <fullName evidence="8">FtsX-like permease family protein</fullName>
    </submittedName>
</protein>
<feature type="transmembrane region" description="Helical" evidence="6">
    <location>
        <begin position="448"/>
        <end position="466"/>
    </location>
</feature>
<evidence type="ECO:0000256" key="2">
    <source>
        <dbReference type="ARBA" id="ARBA00022475"/>
    </source>
</evidence>
<evidence type="ECO:0000256" key="4">
    <source>
        <dbReference type="ARBA" id="ARBA00022989"/>
    </source>
</evidence>
<feature type="transmembrane region" description="Helical" evidence="6">
    <location>
        <begin position="503"/>
        <end position="522"/>
    </location>
</feature>
<organism evidence="8 9">
    <name type="scientific">Amycolatopsis samaneae</name>
    <dbReference type="NCBI Taxonomy" id="664691"/>
    <lineage>
        <taxon>Bacteria</taxon>
        <taxon>Bacillati</taxon>
        <taxon>Actinomycetota</taxon>
        <taxon>Actinomycetes</taxon>
        <taxon>Pseudonocardiales</taxon>
        <taxon>Pseudonocardiaceae</taxon>
        <taxon>Amycolatopsis</taxon>
    </lineage>
</organism>
<feature type="domain" description="ABC3 transporter permease C-terminal" evidence="7">
    <location>
        <begin position="282"/>
        <end position="403"/>
    </location>
</feature>
<dbReference type="Pfam" id="PF02687">
    <property type="entry name" value="FtsX"/>
    <property type="match status" value="2"/>
</dbReference>
<comment type="subcellular location">
    <subcellularLocation>
        <location evidence="1">Cell membrane</location>
        <topology evidence="1">Multi-pass membrane protein</topology>
    </subcellularLocation>
</comment>
<dbReference type="EMBL" id="JBHUKU010000024">
    <property type="protein sequence ID" value="MFD2464108.1"/>
    <property type="molecule type" value="Genomic_DNA"/>
</dbReference>
<dbReference type="RefSeq" id="WP_345407632.1">
    <property type="nucleotide sequence ID" value="NZ_BAABHG010000023.1"/>
</dbReference>
<feature type="transmembrane region" description="Helical" evidence="6">
    <location>
        <begin position="738"/>
        <end position="760"/>
    </location>
</feature>
<evidence type="ECO:0000313" key="9">
    <source>
        <dbReference type="Proteomes" id="UP001597419"/>
    </source>
</evidence>
<feature type="transmembrane region" description="Helical" evidence="6">
    <location>
        <begin position="373"/>
        <end position="392"/>
    </location>
</feature>
<accession>A0ABW5GTH5</accession>
<keyword evidence="9" id="KW-1185">Reference proteome</keyword>
<keyword evidence="4 6" id="KW-1133">Transmembrane helix</keyword>
<comment type="caution">
    <text evidence="8">The sequence shown here is derived from an EMBL/GenBank/DDBJ whole genome shotgun (WGS) entry which is preliminary data.</text>
</comment>
<keyword evidence="3 6" id="KW-0812">Transmembrane</keyword>
<dbReference type="PANTHER" id="PTHR30287:SF1">
    <property type="entry name" value="INNER MEMBRANE PROTEIN"/>
    <property type="match status" value="1"/>
</dbReference>
<dbReference type="InterPro" id="IPR003838">
    <property type="entry name" value="ABC3_permease_C"/>
</dbReference>
<sequence>MLSLAWATIRARRSAFVASFLALFGGAILFTACGVLLESGIFGGVPAQRYAATQVVVGGNQTVTQRIKVGPGGERDAKQENLPEKVTVDAKLAGTVAGVPGVAKVIGEVSFPVLVVTADGRVLPGADGGHSFGHGWGSAELTPFAVRSGSAPAGPGDVVLDAELAQRAGVTVGATVRISVRDRPESYRVSGIAAPSGVDRLARQSAVFFTDDVARSLSGAPGRLAAIGVLGAPGSADDLADGVEKALSDNKDVTVYSGVERGEAESLDAAQSRQILTIISGSFTGFVFMIVIFVTASTLALVLNQRRREIALLRTIAATPGQVRRLIGIETLLVSGAGAVLGVLPGLFASYGIRDAFVKIGVIPEGFELSASPVPMAAAVVLCVGAAWLAAWTSARRLLKFKPIEALGEAAVEKAKLGLGRAITGVVLLLLAGAGATATLFLQGQLAAVPAVMSSLIAVIGIGLLGPRLMSGATRIVGGLMLGSRATSRYLAARNSMANSRRLAAAVTPLVLTLGFSVTQFYSQAMLTDATQEQARAATSADFVLSAPAGIPASAAAAARTVPGVRAATPLVGSDVIVYDPDASEEPLSKVKAYGVDAGQLTGTLSLAVRQGRFDDLRGDTVALSESEASWQGKHVGDRVELYLGDRTRVSPRLVAVYGNNLGYGDVLLPQDVLLPHTTSGLAGSVLVSTVGTADRAVVERGLRELAGTYPGLSVADRHSLTVATDGEQEANIWLNRVLLGVILLYVALSVVNTLVTATLDRSRELTLLRLVGGTRRQVLRMIRVESWIVVGIAVVLGSAIPVLPLAFLGVNFTGSPLPSGTPLVYLGIVAVTVLIGLLSIRLPARRVVRAGLADNNLTRE</sequence>
<feature type="transmembrane region" description="Helical" evidence="6">
    <location>
        <begin position="283"/>
        <end position="304"/>
    </location>
</feature>
<feature type="transmembrane region" description="Helical" evidence="6">
    <location>
        <begin position="332"/>
        <end position="353"/>
    </location>
</feature>
<dbReference type="InterPro" id="IPR038766">
    <property type="entry name" value="Membrane_comp_ABC_pdt"/>
</dbReference>